<dbReference type="EMBL" id="FOXK01000001">
    <property type="protein sequence ID" value="SFP03979.1"/>
    <property type="molecule type" value="Genomic_DNA"/>
</dbReference>
<reference evidence="2" key="1">
    <citation type="submission" date="2016-10" db="EMBL/GenBank/DDBJ databases">
        <authorList>
            <person name="de Groot N.N."/>
        </authorList>
    </citation>
    <scope>NUCLEOTIDE SEQUENCE [LARGE SCALE GENOMIC DNA]</scope>
    <source>
        <strain evidence="2">JCM 15604</strain>
    </source>
</reference>
<organism evidence="2 3">
    <name type="scientific">Ectopseudomonas toyotomiensis</name>
    <dbReference type="NCBI Taxonomy" id="554344"/>
    <lineage>
        <taxon>Bacteria</taxon>
        <taxon>Pseudomonadati</taxon>
        <taxon>Pseudomonadota</taxon>
        <taxon>Gammaproteobacteria</taxon>
        <taxon>Pseudomonadales</taxon>
        <taxon>Pseudomonadaceae</taxon>
        <taxon>Ectopseudomonas</taxon>
    </lineage>
</organism>
<proteinExistence type="predicted"/>
<dbReference type="Proteomes" id="UP000182025">
    <property type="component" value="Unassembled WGS sequence"/>
</dbReference>
<gene>
    <name evidence="1" type="ORF">SAMN05216177_1016</name>
    <name evidence="2" type="ORF">SAMN05216177_106370</name>
</gene>
<reference evidence="3" key="2">
    <citation type="submission" date="2016-10" db="EMBL/GenBank/DDBJ databases">
        <authorList>
            <person name="Varghese N."/>
            <person name="Submissions S."/>
        </authorList>
    </citation>
    <scope>NUCLEOTIDE SEQUENCE [LARGE SCALE GENOMIC DNA]</scope>
    <source>
        <strain evidence="3">JCM 15604</strain>
    </source>
</reference>
<keyword evidence="3" id="KW-1185">Reference proteome</keyword>
<dbReference type="AlphaFoldDB" id="A0A1I5UQH4"/>
<evidence type="ECO:0000313" key="2">
    <source>
        <dbReference type="EMBL" id="SFP97485.1"/>
    </source>
</evidence>
<name>A0A1I5UQH4_9GAMM</name>
<dbReference type="EMBL" id="FOXK01000006">
    <property type="protein sequence ID" value="SFP97485.1"/>
    <property type="molecule type" value="Genomic_DNA"/>
</dbReference>
<protein>
    <recommendedName>
        <fullName evidence="4">ASCH domain-containing protein</fullName>
    </recommendedName>
</protein>
<evidence type="ECO:0000313" key="3">
    <source>
        <dbReference type="Proteomes" id="UP000182025"/>
    </source>
</evidence>
<dbReference type="OrthoDB" id="200334at2"/>
<sequence length="124" mass="13935">MVAFNFMARFAPSVEDGTKRQTIRAAGKRRPPRRGEQLQLYTGMRTRNCRLLRTAPCKAVYPIAMDLAARRVRVQTGDVMGELDAEEVNHLAQADGFATAADFFEYFAATHGQTFAGHLIEWEV</sequence>
<evidence type="ECO:0000313" key="1">
    <source>
        <dbReference type="EMBL" id="SFP03979.1"/>
    </source>
</evidence>
<accession>A0A1I5UQH4</accession>
<evidence type="ECO:0008006" key="4">
    <source>
        <dbReference type="Google" id="ProtNLM"/>
    </source>
</evidence>